<dbReference type="Proteomes" id="UP000586827">
    <property type="component" value="Unassembled WGS sequence"/>
</dbReference>
<dbReference type="RefSeq" id="WP_067529171.1">
    <property type="nucleotide sequence ID" value="NZ_JABELX010000026.1"/>
</dbReference>
<proteinExistence type="predicted"/>
<dbReference type="PANTHER" id="PTHR31157:SF1">
    <property type="entry name" value="SCP DOMAIN-CONTAINING PROTEIN"/>
    <property type="match status" value="1"/>
</dbReference>
<reference evidence="3 4" key="1">
    <citation type="submission" date="2020-05" db="EMBL/GenBank/DDBJ databases">
        <title>MicrobeNet Type strains.</title>
        <authorList>
            <person name="Nicholson A.C."/>
        </authorList>
    </citation>
    <scope>NUCLEOTIDE SEQUENCE [LARGE SCALE GENOMIC DNA]</scope>
    <source>
        <strain evidence="3 4">JCM 3224</strain>
    </source>
</reference>
<dbReference type="InterPro" id="IPR035940">
    <property type="entry name" value="CAP_sf"/>
</dbReference>
<dbReference type="CDD" id="cd05379">
    <property type="entry name" value="CAP_bacterial"/>
    <property type="match status" value="1"/>
</dbReference>
<evidence type="ECO:0000313" key="4">
    <source>
        <dbReference type="Proteomes" id="UP000586827"/>
    </source>
</evidence>
<dbReference type="AlphaFoldDB" id="A0A849CHW8"/>
<evidence type="ECO:0000256" key="1">
    <source>
        <dbReference type="SAM" id="SignalP"/>
    </source>
</evidence>
<dbReference type="SUPFAM" id="SSF55797">
    <property type="entry name" value="PR-1-like"/>
    <property type="match status" value="1"/>
</dbReference>
<evidence type="ECO:0000259" key="2">
    <source>
        <dbReference type="Pfam" id="PF00188"/>
    </source>
</evidence>
<comment type="caution">
    <text evidence="3">The sequence shown here is derived from an EMBL/GenBank/DDBJ whole genome shotgun (WGS) entry which is preliminary data.</text>
</comment>
<accession>A0A849CHW8</accession>
<feature type="domain" description="SCP" evidence="2">
    <location>
        <begin position="59"/>
        <end position="178"/>
    </location>
</feature>
<sequence length="180" mass="19001">MKLETSAKTSAKTSAAALAFAITAGLGLFAMPTAAAGSLVNCDVDPASIALRGIEPEVFNAINKMRAHAGLAAVTHTDTLSRSAEWASVDSAKRGFSPSNHVDSLGRNIPTRFAQCGVPSASRIAEINYYGTYATPADAMKFWANSSGHRAIILDSRLKKVGVAVIYQGNLRHWTVTFSS</sequence>
<dbReference type="PANTHER" id="PTHR31157">
    <property type="entry name" value="SCP DOMAIN-CONTAINING PROTEIN"/>
    <property type="match status" value="1"/>
</dbReference>
<keyword evidence="1" id="KW-0732">Signal</keyword>
<organism evidence="3 4">
    <name type="scientific">Nocardia uniformis</name>
    <dbReference type="NCBI Taxonomy" id="53432"/>
    <lineage>
        <taxon>Bacteria</taxon>
        <taxon>Bacillati</taxon>
        <taxon>Actinomycetota</taxon>
        <taxon>Actinomycetes</taxon>
        <taxon>Mycobacteriales</taxon>
        <taxon>Nocardiaceae</taxon>
        <taxon>Nocardia</taxon>
    </lineage>
</organism>
<name>A0A849CHW8_9NOCA</name>
<dbReference type="Pfam" id="PF00188">
    <property type="entry name" value="CAP"/>
    <property type="match status" value="1"/>
</dbReference>
<protein>
    <submittedName>
        <fullName evidence="3">CAP domain-containing protein</fullName>
    </submittedName>
</protein>
<dbReference type="EMBL" id="JABELX010000026">
    <property type="protein sequence ID" value="NNH75699.1"/>
    <property type="molecule type" value="Genomic_DNA"/>
</dbReference>
<feature type="signal peptide" evidence="1">
    <location>
        <begin position="1"/>
        <end position="30"/>
    </location>
</feature>
<dbReference type="Gene3D" id="3.40.33.10">
    <property type="entry name" value="CAP"/>
    <property type="match status" value="1"/>
</dbReference>
<keyword evidence="4" id="KW-1185">Reference proteome</keyword>
<feature type="chain" id="PRO_5039139559" evidence="1">
    <location>
        <begin position="31"/>
        <end position="180"/>
    </location>
</feature>
<dbReference type="InterPro" id="IPR014044">
    <property type="entry name" value="CAP_dom"/>
</dbReference>
<evidence type="ECO:0000313" key="3">
    <source>
        <dbReference type="EMBL" id="NNH75699.1"/>
    </source>
</evidence>
<gene>
    <name evidence="3" type="ORF">HLB23_38605</name>
</gene>